<name>A0ABR0NDN3_GOSAR</name>
<evidence type="ECO:0000313" key="1">
    <source>
        <dbReference type="EMBL" id="KAK5792914.1"/>
    </source>
</evidence>
<dbReference type="Proteomes" id="UP001358586">
    <property type="component" value="Chromosome 10"/>
</dbReference>
<organism evidence="1 2">
    <name type="scientific">Gossypium arboreum</name>
    <name type="common">Tree cotton</name>
    <name type="synonym">Gossypium nanking</name>
    <dbReference type="NCBI Taxonomy" id="29729"/>
    <lineage>
        <taxon>Eukaryota</taxon>
        <taxon>Viridiplantae</taxon>
        <taxon>Streptophyta</taxon>
        <taxon>Embryophyta</taxon>
        <taxon>Tracheophyta</taxon>
        <taxon>Spermatophyta</taxon>
        <taxon>Magnoliopsida</taxon>
        <taxon>eudicotyledons</taxon>
        <taxon>Gunneridae</taxon>
        <taxon>Pentapetalae</taxon>
        <taxon>rosids</taxon>
        <taxon>malvids</taxon>
        <taxon>Malvales</taxon>
        <taxon>Malvaceae</taxon>
        <taxon>Malvoideae</taxon>
        <taxon>Gossypium</taxon>
    </lineage>
</organism>
<proteinExistence type="predicted"/>
<gene>
    <name evidence="1" type="ORF">PVK06_034045</name>
</gene>
<accession>A0ABR0NDN3</accession>
<protein>
    <submittedName>
        <fullName evidence="1">Uncharacterized protein</fullName>
    </submittedName>
</protein>
<sequence>MLIGMRYTAFGPSNSVLSRHRFWLKYARNDGHVATSTSSIATLNFEASRAENRVNVTTWGSWCRDISVAEKMMSAAI</sequence>
<evidence type="ECO:0000313" key="2">
    <source>
        <dbReference type="Proteomes" id="UP001358586"/>
    </source>
</evidence>
<comment type="caution">
    <text evidence="1">The sequence shown here is derived from an EMBL/GenBank/DDBJ whole genome shotgun (WGS) entry which is preliminary data.</text>
</comment>
<dbReference type="EMBL" id="JARKNE010000010">
    <property type="protein sequence ID" value="KAK5792914.1"/>
    <property type="molecule type" value="Genomic_DNA"/>
</dbReference>
<reference evidence="1 2" key="1">
    <citation type="submission" date="2023-03" db="EMBL/GenBank/DDBJ databases">
        <title>WGS of Gossypium arboreum.</title>
        <authorList>
            <person name="Yu D."/>
        </authorList>
    </citation>
    <scope>NUCLEOTIDE SEQUENCE [LARGE SCALE GENOMIC DNA]</scope>
    <source>
        <tissue evidence="1">Leaf</tissue>
    </source>
</reference>
<keyword evidence="2" id="KW-1185">Reference proteome</keyword>